<organism evidence="3 4">
    <name type="scientific">Halovibrio variabilis</name>
    <dbReference type="NCBI Taxonomy" id="31910"/>
    <lineage>
        <taxon>Bacteria</taxon>
        <taxon>Pseudomonadati</taxon>
        <taxon>Pseudomonadota</taxon>
        <taxon>Gammaproteobacteria</taxon>
        <taxon>Oceanospirillales</taxon>
        <taxon>Halomonadaceae</taxon>
        <taxon>Halovibrio</taxon>
    </lineage>
</organism>
<evidence type="ECO:0000256" key="2">
    <source>
        <dbReference type="SAM" id="SignalP"/>
    </source>
</evidence>
<accession>A0A511ULA4</accession>
<dbReference type="OrthoDB" id="6169631at2"/>
<feature type="signal peptide" evidence="2">
    <location>
        <begin position="1"/>
        <end position="33"/>
    </location>
</feature>
<evidence type="ECO:0000256" key="1">
    <source>
        <dbReference type="SAM" id="MobiDB-lite"/>
    </source>
</evidence>
<gene>
    <name evidence="3" type="ORF">HVA01_10430</name>
</gene>
<sequence length="140" mass="15986">MNVSSARKMSIRQLFAPALLAMALAPMALTAQANSHGDHEGQGPDRERMEERMEERRQAVYERADISAEKQAELNEAHAEHRDAMHALREEHHGRVAEILSEEEQAALRNAMHEAHEEYRGKHGKRGHHDDHKDERADSE</sequence>
<feature type="chain" id="PRO_5021731539" description="Zinc resistance-associated protein" evidence="2">
    <location>
        <begin position="34"/>
        <end position="140"/>
    </location>
</feature>
<reference evidence="3 4" key="1">
    <citation type="submission" date="2019-07" db="EMBL/GenBank/DDBJ databases">
        <title>Whole genome shotgun sequence of Halomonas variabilis NBRC 102410.</title>
        <authorList>
            <person name="Hosoyama A."/>
            <person name="Uohara A."/>
            <person name="Ohji S."/>
            <person name="Ichikawa N."/>
        </authorList>
    </citation>
    <scope>NUCLEOTIDE SEQUENCE [LARGE SCALE GENOMIC DNA]</scope>
    <source>
        <strain evidence="3 4">NBRC 102410</strain>
    </source>
</reference>
<dbReference type="EMBL" id="BJXV01000004">
    <property type="protein sequence ID" value="GEN27397.1"/>
    <property type="molecule type" value="Genomic_DNA"/>
</dbReference>
<evidence type="ECO:0000313" key="3">
    <source>
        <dbReference type="EMBL" id="GEN27397.1"/>
    </source>
</evidence>
<evidence type="ECO:0000313" key="4">
    <source>
        <dbReference type="Proteomes" id="UP000321303"/>
    </source>
</evidence>
<proteinExistence type="predicted"/>
<name>A0A511ULA4_9GAMM</name>
<feature type="compositionally biased region" description="Basic and acidic residues" evidence="1">
    <location>
        <begin position="36"/>
        <end position="67"/>
    </location>
</feature>
<dbReference type="AlphaFoldDB" id="A0A511ULA4"/>
<evidence type="ECO:0008006" key="5">
    <source>
        <dbReference type="Google" id="ProtNLM"/>
    </source>
</evidence>
<feature type="region of interest" description="Disordered" evidence="1">
    <location>
        <begin position="31"/>
        <end position="67"/>
    </location>
</feature>
<feature type="region of interest" description="Disordered" evidence="1">
    <location>
        <begin position="101"/>
        <end position="140"/>
    </location>
</feature>
<keyword evidence="4" id="KW-1185">Reference proteome</keyword>
<comment type="caution">
    <text evidence="3">The sequence shown here is derived from an EMBL/GenBank/DDBJ whole genome shotgun (WGS) entry which is preliminary data.</text>
</comment>
<dbReference type="Proteomes" id="UP000321303">
    <property type="component" value="Unassembled WGS sequence"/>
</dbReference>
<dbReference type="RefSeq" id="WP_146873614.1">
    <property type="nucleotide sequence ID" value="NZ_BJXV01000004.1"/>
</dbReference>
<protein>
    <recommendedName>
        <fullName evidence="5">Zinc resistance-associated protein</fullName>
    </recommendedName>
</protein>
<keyword evidence="2" id="KW-0732">Signal</keyword>
<feature type="compositionally biased region" description="Basic and acidic residues" evidence="1">
    <location>
        <begin position="128"/>
        <end position="140"/>
    </location>
</feature>
<feature type="compositionally biased region" description="Basic and acidic residues" evidence="1">
    <location>
        <begin position="111"/>
        <end position="121"/>
    </location>
</feature>